<dbReference type="Gene3D" id="2.60.40.4100">
    <property type="entry name" value="Zona pellucida, ZP-C domain"/>
    <property type="match status" value="1"/>
</dbReference>
<organism evidence="9 10">
    <name type="scientific">Phrynosoma platyrhinos</name>
    <name type="common">Desert horned lizard</name>
    <dbReference type="NCBI Taxonomy" id="52577"/>
    <lineage>
        <taxon>Eukaryota</taxon>
        <taxon>Metazoa</taxon>
        <taxon>Chordata</taxon>
        <taxon>Craniata</taxon>
        <taxon>Vertebrata</taxon>
        <taxon>Euteleostomi</taxon>
        <taxon>Lepidosauria</taxon>
        <taxon>Squamata</taxon>
        <taxon>Bifurcata</taxon>
        <taxon>Unidentata</taxon>
        <taxon>Episquamata</taxon>
        <taxon>Toxicofera</taxon>
        <taxon>Iguania</taxon>
        <taxon>Phrynosomatidae</taxon>
        <taxon>Phrynosomatinae</taxon>
        <taxon>Phrynosoma</taxon>
    </lineage>
</organism>
<dbReference type="InterPro" id="IPR000082">
    <property type="entry name" value="SEA_dom"/>
</dbReference>
<dbReference type="PANTHER" id="PTHR14002">
    <property type="entry name" value="ENDOGLIN/TGF-BETA RECEPTOR TYPE III"/>
    <property type="match status" value="1"/>
</dbReference>
<evidence type="ECO:0000256" key="5">
    <source>
        <dbReference type="SAM" id="SignalP"/>
    </source>
</evidence>
<evidence type="ECO:0000259" key="7">
    <source>
        <dbReference type="PROSITE" id="PS51034"/>
    </source>
</evidence>
<dbReference type="InterPro" id="IPR036645">
    <property type="entry name" value="Elafin-like_sf"/>
</dbReference>
<evidence type="ECO:0000259" key="6">
    <source>
        <dbReference type="PROSITE" id="PS50024"/>
    </source>
</evidence>
<dbReference type="EMBL" id="JAIPUX010001232">
    <property type="protein sequence ID" value="KAH0624817.1"/>
    <property type="molecule type" value="Genomic_DNA"/>
</dbReference>
<dbReference type="Pfam" id="PF00100">
    <property type="entry name" value="Zona_pellucida"/>
    <property type="match status" value="1"/>
</dbReference>
<feature type="domain" description="WAP" evidence="8">
    <location>
        <begin position="122"/>
        <end position="166"/>
    </location>
</feature>
<evidence type="ECO:0000313" key="10">
    <source>
        <dbReference type="Proteomes" id="UP000826234"/>
    </source>
</evidence>
<dbReference type="InterPro" id="IPR008197">
    <property type="entry name" value="WAP_dom"/>
</dbReference>
<dbReference type="PROSITE" id="PS50024">
    <property type="entry name" value="SEA"/>
    <property type="match status" value="2"/>
</dbReference>
<evidence type="ECO:0000259" key="8">
    <source>
        <dbReference type="PROSITE" id="PS51390"/>
    </source>
</evidence>
<evidence type="ECO:0000256" key="1">
    <source>
        <dbReference type="ARBA" id="ARBA00022729"/>
    </source>
</evidence>
<accession>A0ABQ7T5F3</accession>
<dbReference type="SMART" id="SM00241">
    <property type="entry name" value="ZP"/>
    <property type="match status" value="1"/>
</dbReference>
<dbReference type="PROSITE" id="PS51390">
    <property type="entry name" value="WAP"/>
    <property type="match status" value="1"/>
</dbReference>
<dbReference type="InterPro" id="IPR055355">
    <property type="entry name" value="ZP-C"/>
</dbReference>
<dbReference type="CDD" id="cd00199">
    <property type="entry name" value="WAP"/>
    <property type="match status" value="1"/>
</dbReference>
<gene>
    <name evidence="9" type="ORF">JD844_032647</name>
</gene>
<evidence type="ECO:0008006" key="11">
    <source>
        <dbReference type="Google" id="ProtNLM"/>
    </source>
</evidence>
<dbReference type="InterPro" id="IPR001507">
    <property type="entry name" value="ZP_dom"/>
</dbReference>
<keyword evidence="1 5" id="KW-0732">Signal</keyword>
<keyword evidence="4" id="KW-0812">Transmembrane</keyword>
<dbReference type="Proteomes" id="UP000826234">
    <property type="component" value="Unassembled WGS sequence"/>
</dbReference>
<protein>
    <recommendedName>
        <fullName evidence="11">Uromodulin-like 1</fullName>
    </recommendedName>
</protein>
<proteinExistence type="predicted"/>
<dbReference type="SMART" id="SM00217">
    <property type="entry name" value="WAP"/>
    <property type="match status" value="1"/>
</dbReference>
<evidence type="ECO:0000256" key="4">
    <source>
        <dbReference type="SAM" id="Phobius"/>
    </source>
</evidence>
<feature type="chain" id="PRO_5046221547" description="Uromodulin-like 1" evidence="5">
    <location>
        <begin position="26"/>
        <end position="1283"/>
    </location>
</feature>
<dbReference type="InterPro" id="IPR042235">
    <property type="entry name" value="ZP-C_dom"/>
</dbReference>
<feature type="domain" description="ZP" evidence="7">
    <location>
        <begin position="931"/>
        <end position="1203"/>
    </location>
</feature>
<name>A0ABQ7T5F3_PHRPL</name>
<feature type="compositionally biased region" description="Polar residues" evidence="3">
    <location>
        <begin position="646"/>
        <end position="666"/>
    </location>
</feature>
<evidence type="ECO:0000256" key="3">
    <source>
        <dbReference type="SAM" id="MobiDB-lite"/>
    </source>
</evidence>
<sequence length="1283" mass="143064">MMRSSLRPVTRILVASVFILYFASGQGISNTFTEKGLSLLGYHLCNYTVAKHVSKMVAYQKSYEKQAPCGGWIPWRVCTKTYYKEEYHPITIPETVNLTDCCTGYEQVGLYCSLPLSRSSEFASRPGACPAKEVEALNISCTSDLDCPEHKKCCETSKGTGCSNPVPEVEKVTKHWYNVSVLVKMDFNELSRVDPRLLNHSRLLHSMISGALWPLNASVYHIQTTKAKPYTETVASQVLVGLQESVPLVNVSSLLNDIVMRVSEVIDIVVQGYYDPGSSNVLLQNRNSVFVQNFTSVSQETGKPLESECYPLPIRNHKIFTVTNSSFEMSWSINSMQNHSFQIDIYKGKELIQRLETMDMKLDVSNLEAGVMYIVNVSYEICSKHIFSYRNVKTDGLIFGLTLRILNYNFTNQLLNTNSIEYQVFSGSLMTEIRNSFPSSMSALYKTGMLKMHLDSLKAGSIIVTLKIIIGDMQFPKDLSVFDPMISSLYKSHVFLLAPNSSVVEGEIVDPTTEMVPTLEANVTEGLSVLSVTALSVTERTVIPFTPKSTEAMTVHSSGTQKSNTLSIAKNIPASQRTSTLSYVRDNNILNTSATASLATTMWSDVTTSNRNLVEEGLSKQKQQNSSLSMLRRVSNTTVYPFVTSGTVSEASTPSRNSQKDPSLNVTEHPALNHSLDKEVGKDNRSWSEEKLSKMSLSSSEEHTHSAFATDCGGEFAIELFLKVIVPPQVERIIFSNITSTSFHVGCSTNFPQNSAFQFFLFEGKQLLQEIKIQSSNLTFSRLKPGILYTVEMQVEVCGKKSKPVQHKVMTAVQKFNGTVRISNMNYRSEFSNSSSEEFQNFTQLFLTEIRTSLPLNIIQKMDAGMIQMLIMNITNGSLVVTFSLLVPVDVEANNVTRSFLAAFQNSYYFIVDNTSLSIHAKDLENTVASTTVNEALTEPIVNVHNSPQVSSLPFTKFSIKNEVQVLCEFEKIVISIRKAFLQNQSIPESSLYLGRPHCNNKTHTIVKTILQNDRSLLGVIHHLRVASPIHCVFPNDLLTSSGYTPERVYTIFEDLHGSGHFLTEMQLFIGNSPIPKNFTISASDDLMIEVGIQTEDSKLKVVVGECWATPTNNSMDLLSFPFIHGSDHQLPYFTDFYLFSCPVPNTHTTVISNGMSRKAQFKLKIFSFVNDSVVYLHCKIHVCVETPGTTCKASCSGFRSQRSGETIAMPRASWGPLRRSNDDLKDKKVPGLGAGYIVLIVLGIFVLALGTVGFLVCRYQWKAGTYNFKIKSDNFNYQVFCD</sequence>
<dbReference type="PANTHER" id="PTHR14002:SF22">
    <property type="entry name" value="UROMODULIN-LIKE 1"/>
    <property type="match status" value="1"/>
</dbReference>
<keyword evidence="2" id="KW-1015">Disulfide bond</keyword>
<evidence type="ECO:0000313" key="9">
    <source>
        <dbReference type="EMBL" id="KAH0624817.1"/>
    </source>
</evidence>
<feature type="domain" description="SEA" evidence="6">
    <location>
        <begin position="812"/>
        <end position="924"/>
    </location>
</feature>
<dbReference type="SUPFAM" id="SSF57256">
    <property type="entry name" value="Elafin-like"/>
    <property type="match status" value="1"/>
</dbReference>
<feature type="compositionally biased region" description="Basic and acidic residues" evidence="3">
    <location>
        <begin position="675"/>
        <end position="687"/>
    </location>
</feature>
<comment type="caution">
    <text evidence="9">The sequence shown here is derived from an EMBL/GenBank/DDBJ whole genome shotgun (WGS) entry which is preliminary data.</text>
</comment>
<keyword evidence="4" id="KW-1133">Transmembrane helix</keyword>
<dbReference type="Pfam" id="PF00095">
    <property type="entry name" value="WAP"/>
    <property type="match status" value="1"/>
</dbReference>
<dbReference type="Gene3D" id="4.10.75.10">
    <property type="entry name" value="Elafin-like"/>
    <property type="match status" value="1"/>
</dbReference>
<feature type="region of interest" description="Disordered" evidence="3">
    <location>
        <begin position="646"/>
        <end position="687"/>
    </location>
</feature>
<feature type="signal peptide" evidence="5">
    <location>
        <begin position="1"/>
        <end position="25"/>
    </location>
</feature>
<feature type="domain" description="SEA" evidence="6">
    <location>
        <begin position="395"/>
        <end position="514"/>
    </location>
</feature>
<dbReference type="PROSITE" id="PS51034">
    <property type="entry name" value="ZP_2"/>
    <property type="match status" value="1"/>
</dbReference>
<keyword evidence="4" id="KW-0472">Membrane</keyword>
<feature type="transmembrane region" description="Helical" evidence="4">
    <location>
        <begin position="1235"/>
        <end position="1258"/>
    </location>
</feature>
<keyword evidence="10" id="KW-1185">Reference proteome</keyword>
<evidence type="ECO:0000256" key="2">
    <source>
        <dbReference type="ARBA" id="ARBA00023157"/>
    </source>
</evidence>
<reference evidence="9 10" key="1">
    <citation type="journal article" date="2022" name="Gigascience">
        <title>A chromosome-level genome assembly and annotation of the desert horned lizard, Phrynosoma platyrhinos, provides insight into chromosomal rearrangements among reptiles.</title>
        <authorList>
            <person name="Koochekian N."/>
            <person name="Ascanio A."/>
            <person name="Farleigh K."/>
            <person name="Card D.C."/>
            <person name="Schield D.R."/>
            <person name="Castoe T.A."/>
            <person name="Jezkova T."/>
        </authorList>
    </citation>
    <scope>NUCLEOTIDE SEQUENCE [LARGE SCALE GENOMIC DNA]</scope>
    <source>
        <strain evidence="9">NK-2021</strain>
    </source>
</reference>